<dbReference type="GO" id="GO:0035312">
    <property type="term" value="F:5'-3' DNA exonuclease activity"/>
    <property type="evidence" value="ECO:0007669"/>
    <property type="project" value="TreeGrafter"/>
</dbReference>
<sequence length="295" mass="30548">MGVLSAIDLHCHSLASDGALAPAEVVARAAANGVRVLALTDHDTVAGLDEAGAAAQRHGVELVPGLELSVTWAGGDLHVVALGVDPTHPALTRLLDGQVAARDDRAARIAHKLERAGVDGALNAARAEAGEGAIGRAHFARALVARGVVDSHQAAFRRYLARGRRAYVGSGWVAMTEGIEAIHAAGGRAVLAHPTRYGLTATKLSRACTAFAEAGGDGIEVVVGGGGPGDLDAARSRALRLGLTASLGSDFHEPAQRWRELGHLRPLPGELVPVWQGWDRVEVLTDARGLARQAI</sequence>
<protein>
    <submittedName>
        <fullName evidence="2">5'-3' exoribonuclease</fullName>
        <ecNumber evidence="2">3.1.13.-</ecNumber>
    </submittedName>
</protein>
<evidence type="ECO:0000313" key="2">
    <source>
        <dbReference type="EMBL" id="QEA04350.1"/>
    </source>
</evidence>
<accession>A0A5B8R6S9</accession>
<keyword evidence="2" id="KW-0378">Hydrolase</keyword>
<name>A0A5B8R6S9_9ZZZZ</name>
<dbReference type="AlphaFoldDB" id="A0A5B8R6S9"/>
<dbReference type="SUPFAM" id="SSF89550">
    <property type="entry name" value="PHP domain-like"/>
    <property type="match status" value="1"/>
</dbReference>
<dbReference type="InterPro" id="IPR003141">
    <property type="entry name" value="Pol/His_phosphatase_N"/>
</dbReference>
<dbReference type="PANTHER" id="PTHR42924:SF3">
    <property type="entry name" value="POLYMERASE_HISTIDINOL PHOSPHATASE N-TERMINAL DOMAIN-CONTAINING PROTEIN"/>
    <property type="match status" value="1"/>
</dbReference>
<evidence type="ECO:0000259" key="1">
    <source>
        <dbReference type="SMART" id="SM00481"/>
    </source>
</evidence>
<dbReference type="SMART" id="SM00481">
    <property type="entry name" value="POLIIIAc"/>
    <property type="match status" value="1"/>
</dbReference>
<dbReference type="GO" id="GO:0004534">
    <property type="term" value="F:5'-3' RNA exonuclease activity"/>
    <property type="evidence" value="ECO:0007669"/>
    <property type="project" value="TreeGrafter"/>
</dbReference>
<feature type="domain" description="Polymerase/histidinol phosphatase N-terminal" evidence="1">
    <location>
        <begin position="7"/>
        <end position="72"/>
    </location>
</feature>
<dbReference type="EMBL" id="MN079082">
    <property type="protein sequence ID" value="QEA04350.1"/>
    <property type="molecule type" value="Genomic_DNA"/>
</dbReference>
<organism evidence="2">
    <name type="scientific">uncultured organism</name>
    <dbReference type="NCBI Taxonomy" id="155900"/>
    <lineage>
        <taxon>unclassified sequences</taxon>
        <taxon>environmental samples</taxon>
    </lineage>
</organism>
<dbReference type="InterPro" id="IPR004013">
    <property type="entry name" value="PHP_dom"/>
</dbReference>
<dbReference type="CDD" id="cd07438">
    <property type="entry name" value="PHP_HisPPase_AMP"/>
    <property type="match status" value="1"/>
</dbReference>
<dbReference type="EC" id="3.1.13.-" evidence="2"/>
<dbReference type="PANTHER" id="PTHR42924">
    <property type="entry name" value="EXONUCLEASE"/>
    <property type="match status" value="1"/>
</dbReference>
<proteinExistence type="predicted"/>
<dbReference type="InterPro" id="IPR016195">
    <property type="entry name" value="Pol/histidinol_Pase-like"/>
</dbReference>
<gene>
    <name evidence="2" type="primary">yciV</name>
    <name evidence="2" type="ORF">KBTEX_00658</name>
</gene>
<dbReference type="Pfam" id="PF02811">
    <property type="entry name" value="PHP"/>
    <property type="match status" value="1"/>
</dbReference>
<dbReference type="Gene3D" id="1.10.150.650">
    <property type="match status" value="1"/>
</dbReference>
<dbReference type="Gene3D" id="3.20.20.140">
    <property type="entry name" value="Metal-dependent hydrolases"/>
    <property type="match status" value="1"/>
</dbReference>
<reference evidence="2" key="1">
    <citation type="submission" date="2019-06" db="EMBL/GenBank/DDBJ databases">
        <authorList>
            <person name="Murdoch R.W."/>
            <person name="Fathepure B."/>
        </authorList>
    </citation>
    <scope>NUCLEOTIDE SEQUENCE</scope>
</reference>
<dbReference type="InterPro" id="IPR052018">
    <property type="entry name" value="PHP_domain"/>
</dbReference>